<dbReference type="InterPro" id="IPR023375">
    <property type="entry name" value="ADC_dom_sf"/>
</dbReference>
<reference evidence="1 2" key="1">
    <citation type="submission" date="2023-04" db="EMBL/GenBank/DDBJ databases">
        <title>Australian commercial rhizobial inoculants.</title>
        <authorList>
            <person name="Kohlmeier M.G."/>
            <person name="O'Hara G.W."/>
            <person name="Colombi E."/>
            <person name="Ramsay J.P."/>
            <person name="Terpolilli J."/>
        </authorList>
    </citation>
    <scope>NUCLEOTIDE SEQUENCE [LARGE SCALE GENOMIC DNA]</scope>
    <source>
        <strain evidence="1 2">CB627</strain>
    </source>
</reference>
<evidence type="ECO:0000313" key="1">
    <source>
        <dbReference type="EMBL" id="WFU63260.1"/>
    </source>
</evidence>
<keyword evidence="2" id="KW-1185">Reference proteome</keyword>
<gene>
    <name evidence="1" type="ORF">QA636_38640</name>
</gene>
<accession>A0ABY8JCG7</accession>
<dbReference type="Pfam" id="PF06314">
    <property type="entry name" value="ADC"/>
    <property type="match status" value="1"/>
</dbReference>
<dbReference type="RefSeq" id="WP_076824978.1">
    <property type="nucleotide sequence ID" value="NZ_CP121646.1"/>
</dbReference>
<sequence length="302" mass="33374">MAKDLTEVEFAGHKVMVPKGGYYDRFRSNPELDEVAKDPTAGNIDFFRRIPKVMVPSRIGPTWAPNFYYRTSNVQALMLAPLKKLRSMLPSPLEPLHALPGYGLVALTFFSYAVCDNDPYNEVSVAIVIRRPGARGPHVLELLDSIRRQSFFAHVLALPVDTEIARVRGVYGYQLPKWLTDIRLDVSSNGITASIAATDGKSDVTLTAPLPTLRRITSQSRLSTNTSIGLVDGEWRQTQFVTNPIELAQTLFPRDVKLSRAGGPISQLLNGLGVGTILRFDVVKDAQMVLYLPRSLNALPAI</sequence>
<name>A0ABY8JCG7_9BRAD</name>
<organism evidence="1 2">
    <name type="scientific">Bradyrhizobium brasilense</name>
    <dbReference type="NCBI Taxonomy" id="1419277"/>
    <lineage>
        <taxon>Bacteria</taxon>
        <taxon>Pseudomonadati</taxon>
        <taxon>Pseudomonadota</taxon>
        <taxon>Alphaproteobacteria</taxon>
        <taxon>Hyphomicrobiales</taxon>
        <taxon>Nitrobacteraceae</taxon>
        <taxon>Bradyrhizobium</taxon>
    </lineage>
</organism>
<protein>
    <submittedName>
        <fullName evidence="1">Acetoacetate decarboxylase family protein</fullName>
    </submittedName>
</protein>
<dbReference type="SUPFAM" id="SSF160104">
    <property type="entry name" value="Acetoacetate decarboxylase-like"/>
    <property type="match status" value="1"/>
</dbReference>
<dbReference type="EMBL" id="CP121646">
    <property type="protein sequence ID" value="WFU63260.1"/>
    <property type="molecule type" value="Genomic_DNA"/>
</dbReference>
<proteinExistence type="predicted"/>
<dbReference type="InterPro" id="IPR010451">
    <property type="entry name" value="Acetoacetate_decarboxylase"/>
</dbReference>
<evidence type="ECO:0000313" key="2">
    <source>
        <dbReference type="Proteomes" id="UP001221546"/>
    </source>
</evidence>
<dbReference type="Proteomes" id="UP001221546">
    <property type="component" value="Chromosome"/>
</dbReference>
<dbReference type="Gene3D" id="2.40.400.10">
    <property type="entry name" value="Acetoacetate decarboxylase-like"/>
    <property type="match status" value="1"/>
</dbReference>